<reference evidence="1 2" key="1">
    <citation type="journal article" date="2022" name="Int. J. Syst. Evol. Microbiol.">
        <title>Miniphocaeibacter halophilus sp. nov., an ammonium-tolerant acetate-producing bacterium isolated from a biogas system.</title>
        <authorList>
            <person name="Schnurer A."/>
            <person name="Singh A."/>
            <person name="Bi S."/>
            <person name="Qiao W."/>
            <person name="Westerholm M."/>
        </authorList>
    </citation>
    <scope>NUCLEOTIDE SEQUENCE [LARGE SCALE GENOMIC DNA]</scope>
    <source>
        <strain evidence="1 2">AMB_01</strain>
    </source>
</reference>
<proteinExistence type="predicted"/>
<gene>
    <name evidence="1" type="ORF">JFY71_07370</name>
</gene>
<name>A0AC61N4Q3_9FIRM</name>
<dbReference type="Proteomes" id="UP000595814">
    <property type="component" value="Chromosome"/>
</dbReference>
<evidence type="ECO:0000313" key="1">
    <source>
        <dbReference type="EMBL" id="QQK09101.1"/>
    </source>
</evidence>
<sequence>MKVSETNFDNILTVSATPHIRSSETSSRIMLDVVIALVPALIAGTYFFGLRALMLVLVSVAAAVLSEFVFQKITKKESTITDLSAVVTGILVAFNVPSTLPFYMVAFGSFFAIVVVKQLFGGIGSNFMNPALAARAALMASWPKEMANFVAPGADAISTATPLSGGEAVTLMDAFIGKMPGTIGEVSAICLLIGAAYLLVRKVISIRIPLVYILSTVVFLFAFGIPANKLLDQVLYGGLILGAFFMATDYVTAPVSKKGQVIFALGCGLITAAIRMFGSLPEGVSYSILVMNVATPLIEKFTTPKAYGKGGKK</sequence>
<keyword evidence="2" id="KW-1185">Reference proteome</keyword>
<protein>
    <submittedName>
        <fullName evidence="1">RnfABCDGE type electron transport complex subunit D</fullName>
    </submittedName>
</protein>
<dbReference type="EMBL" id="CP066744">
    <property type="protein sequence ID" value="QQK09101.1"/>
    <property type="molecule type" value="Genomic_DNA"/>
</dbReference>
<evidence type="ECO:0000313" key="2">
    <source>
        <dbReference type="Proteomes" id="UP000595814"/>
    </source>
</evidence>
<accession>A0AC61N4Q3</accession>
<organism evidence="1 2">
    <name type="scientific">Miniphocaeibacter halophilus</name>
    <dbReference type="NCBI Taxonomy" id="2931922"/>
    <lineage>
        <taxon>Bacteria</taxon>
        <taxon>Bacillati</taxon>
        <taxon>Bacillota</taxon>
        <taxon>Tissierellia</taxon>
        <taxon>Tissierellales</taxon>
        <taxon>Peptoniphilaceae</taxon>
        <taxon>Miniphocaeibacter</taxon>
    </lineage>
</organism>